<dbReference type="KEGG" id="bco:Bcell_2503"/>
<evidence type="ECO:0000256" key="4">
    <source>
        <dbReference type="ARBA" id="ARBA00022475"/>
    </source>
</evidence>
<evidence type="ECO:0000256" key="11">
    <source>
        <dbReference type="SAM" id="Phobius"/>
    </source>
</evidence>
<reference evidence="14" key="1">
    <citation type="submission" date="2010-12" db="EMBL/GenBank/DDBJ databases">
        <title>Complete sequence of Bacillus cellulosilyticus DSM 2522.</title>
        <authorList>
            <consortium name="US DOE Joint Genome Institute"/>
            <person name="Lucas S."/>
            <person name="Copeland A."/>
            <person name="Lapidus A."/>
            <person name="Cheng J.-F."/>
            <person name="Bruce D."/>
            <person name="Goodwin L."/>
            <person name="Pitluck S."/>
            <person name="Chertkov O."/>
            <person name="Detter J.C."/>
            <person name="Han C."/>
            <person name="Tapia R."/>
            <person name="Land M."/>
            <person name="Hauser L."/>
            <person name="Jeffries C."/>
            <person name="Kyrpides N."/>
            <person name="Ivanova N."/>
            <person name="Mikhailova N."/>
            <person name="Brumm P."/>
            <person name="Mead D."/>
            <person name="Woyke T."/>
        </authorList>
    </citation>
    <scope>NUCLEOTIDE SEQUENCE [LARGE SCALE GENOMIC DNA]</scope>
    <source>
        <strain evidence="14">DSM 2522</strain>
    </source>
</reference>
<comment type="subcellular location">
    <subcellularLocation>
        <location evidence="1 9">Bacterial flagellum basal body</location>
    </subcellularLocation>
    <subcellularLocation>
        <location evidence="2">Cell membrane</location>
        <topology evidence="2">Multi-pass membrane protein</topology>
    </subcellularLocation>
</comment>
<evidence type="ECO:0000256" key="5">
    <source>
        <dbReference type="ARBA" id="ARBA00022692"/>
    </source>
</evidence>
<dbReference type="Pfam" id="PF01514">
    <property type="entry name" value="YscJ_FliF"/>
    <property type="match status" value="1"/>
</dbReference>
<dbReference type="InterPro" id="IPR043427">
    <property type="entry name" value="YscJ/FliF"/>
</dbReference>
<comment type="similarity">
    <text evidence="3 9">Belongs to the FliF family.</text>
</comment>
<dbReference type="Gene3D" id="3.30.300.30">
    <property type="match status" value="1"/>
</dbReference>
<dbReference type="EMBL" id="CP002394">
    <property type="protein sequence ID" value="ADU30760.1"/>
    <property type="molecule type" value="Genomic_DNA"/>
</dbReference>
<dbReference type="HOGENOM" id="CLU_028108_2_1_9"/>
<feature type="transmembrane region" description="Helical" evidence="11">
    <location>
        <begin position="450"/>
        <end position="470"/>
    </location>
</feature>
<feature type="transmembrane region" description="Helical" evidence="11">
    <location>
        <begin position="25"/>
        <end position="45"/>
    </location>
</feature>
<keyword evidence="4" id="KW-1003">Cell membrane</keyword>
<sequence>MNEKIVTYKNKSIEFWQGRTKRQRGLLVTTILLILLVFLAFMWFGSRTNYVPLYSNLTVQETGEIKNTLDARGVPSEVSSDGTSILVPEAQVNELKVSLAAEGLPNSGRIDYSTFSENMGFGTTDNTFNLLERAALQTSIEDLIRNIDGVRNAQVMITLPEESVWLSDDREAATASVLLNLDHGYSLDQNQVRALYHLVSRSIPNLPVENIVMMDQMSRYLELDDQTTTVDSSLTIYEQQRQIQRDIERDLQRQVQQMLGTMVGTDKVLVTVSTDLDFTQENRQEQLVTPVNEEDMSGIAVSIERITETYTGQELADGGVAGTGETDIPGYPGVGNGGVGDYEKMEERINNDVNRIQREIVESPYKIRDIAIQVMLEPQVLEDATPEQLQQEQERVNAVQQMLGQIVRTSIDAEYTAQWEEEDIDSRIFVSSQQFFGKPDIPEPPSNIPFWYYIVGGLVLLILILIILLFRKGKPSEELDMMEVVEQSGNNEIEPIKEKDTEGNQRRKQLEKLAKDKPEEFSKLIRTWLSED</sequence>
<dbReference type="RefSeq" id="WP_013489094.1">
    <property type="nucleotide sequence ID" value="NC_014829.1"/>
</dbReference>
<keyword evidence="15" id="KW-1185">Reference proteome</keyword>
<evidence type="ECO:0000256" key="3">
    <source>
        <dbReference type="ARBA" id="ARBA00007971"/>
    </source>
</evidence>
<protein>
    <recommendedName>
        <fullName evidence="9">Flagellar M-ring protein</fullName>
    </recommendedName>
</protein>
<keyword evidence="14" id="KW-0282">Flagellum</keyword>
<evidence type="ECO:0000256" key="10">
    <source>
        <dbReference type="SAM" id="MobiDB-lite"/>
    </source>
</evidence>
<accession>E6TSW8</accession>
<feature type="compositionally biased region" description="Basic and acidic residues" evidence="10">
    <location>
        <begin position="494"/>
        <end position="514"/>
    </location>
</feature>
<dbReference type="GO" id="GO:0003774">
    <property type="term" value="F:cytoskeletal motor activity"/>
    <property type="evidence" value="ECO:0007669"/>
    <property type="project" value="InterPro"/>
</dbReference>
<name>E6TSW8_EVAC2</name>
<keyword evidence="8 9" id="KW-0975">Bacterial flagellum</keyword>
<gene>
    <name evidence="14" type="ordered locus">Bcell_2503</name>
</gene>
<dbReference type="eggNOG" id="COG1766">
    <property type="taxonomic scope" value="Bacteria"/>
</dbReference>
<dbReference type="STRING" id="649639.Bcell_2503"/>
<feature type="domain" description="Flagellar M-ring N-terminal" evidence="12">
    <location>
        <begin position="46"/>
        <end position="222"/>
    </location>
</feature>
<keyword evidence="6 11" id="KW-1133">Transmembrane helix</keyword>
<keyword evidence="7 11" id="KW-0472">Membrane</keyword>
<evidence type="ECO:0000313" key="14">
    <source>
        <dbReference type="EMBL" id="ADU30760.1"/>
    </source>
</evidence>
<feature type="domain" description="Flagellar M-ring C-terminal" evidence="13">
    <location>
        <begin position="259"/>
        <end position="396"/>
    </location>
</feature>
<keyword evidence="14" id="KW-0969">Cilium</keyword>
<dbReference type="AlphaFoldDB" id="E6TSW8"/>
<dbReference type="Proteomes" id="UP000001401">
    <property type="component" value="Chromosome"/>
</dbReference>
<dbReference type="GO" id="GO:0071973">
    <property type="term" value="P:bacterial-type flagellum-dependent cell motility"/>
    <property type="evidence" value="ECO:0007669"/>
    <property type="project" value="InterPro"/>
</dbReference>
<proteinExistence type="inferred from homology"/>
<keyword evidence="5 11" id="KW-0812">Transmembrane</keyword>
<dbReference type="GO" id="GO:0009431">
    <property type="term" value="C:bacterial-type flagellum basal body, MS ring"/>
    <property type="evidence" value="ECO:0007669"/>
    <property type="project" value="InterPro"/>
</dbReference>
<dbReference type="OrthoDB" id="9807026at2"/>
<dbReference type="PANTHER" id="PTHR30046:SF0">
    <property type="entry name" value="FLAGELLAR M-RING PROTEIN"/>
    <property type="match status" value="1"/>
</dbReference>
<evidence type="ECO:0000256" key="9">
    <source>
        <dbReference type="PIRNR" id="PIRNR004862"/>
    </source>
</evidence>
<evidence type="ECO:0000256" key="1">
    <source>
        <dbReference type="ARBA" id="ARBA00004117"/>
    </source>
</evidence>
<dbReference type="GO" id="GO:0005886">
    <property type="term" value="C:plasma membrane"/>
    <property type="evidence" value="ECO:0007669"/>
    <property type="project" value="UniProtKB-SubCell"/>
</dbReference>
<evidence type="ECO:0000256" key="6">
    <source>
        <dbReference type="ARBA" id="ARBA00022989"/>
    </source>
</evidence>
<evidence type="ECO:0000259" key="12">
    <source>
        <dbReference type="Pfam" id="PF01514"/>
    </source>
</evidence>
<dbReference type="InterPro" id="IPR013556">
    <property type="entry name" value="Flag_M-ring_C"/>
</dbReference>
<dbReference type="InterPro" id="IPR006182">
    <property type="entry name" value="FliF_N_dom"/>
</dbReference>
<dbReference type="InterPro" id="IPR045851">
    <property type="entry name" value="AMP-bd_C_sf"/>
</dbReference>
<dbReference type="PANTHER" id="PTHR30046">
    <property type="entry name" value="FLAGELLAR M-RING PROTEIN"/>
    <property type="match status" value="1"/>
</dbReference>
<organism evidence="14 15">
    <name type="scientific">Evansella cellulosilytica (strain ATCC 21833 / DSM 2522 / FERM P-1141 / JCM 9156 / N-4)</name>
    <name type="common">Bacillus cellulosilyticus</name>
    <dbReference type="NCBI Taxonomy" id="649639"/>
    <lineage>
        <taxon>Bacteria</taxon>
        <taxon>Bacillati</taxon>
        <taxon>Bacillota</taxon>
        <taxon>Bacilli</taxon>
        <taxon>Bacillales</taxon>
        <taxon>Bacillaceae</taxon>
        <taxon>Evansella</taxon>
    </lineage>
</organism>
<evidence type="ECO:0000313" key="15">
    <source>
        <dbReference type="Proteomes" id="UP000001401"/>
    </source>
</evidence>
<dbReference type="Pfam" id="PF08345">
    <property type="entry name" value="YscJ_FliF_C"/>
    <property type="match status" value="1"/>
</dbReference>
<evidence type="ECO:0000256" key="8">
    <source>
        <dbReference type="ARBA" id="ARBA00023143"/>
    </source>
</evidence>
<dbReference type="InterPro" id="IPR000067">
    <property type="entry name" value="FlgMring_FliF"/>
</dbReference>
<dbReference type="NCBIfam" id="TIGR00206">
    <property type="entry name" value="fliF"/>
    <property type="match status" value="1"/>
</dbReference>
<dbReference type="PIRSF" id="PIRSF004862">
    <property type="entry name" value="FliF"/>
    <property type="match status" value="1"/>
</dbReference>
<evidence type="ECO:0000256" key="7">
    <source>
        <dbReference type="ARBA" id="ARBA00023136"/>
    </source>
</evidence>
<feature type="region of interest" description="Disordered" evidence="10">
    <location>
        <begin position="488"/>
        <end position="514"/>
    </location>
</feature>
<keyword evidence="14" id="KW-0966">Cell projection</keyword>
<dbReference type="PRINTS" id="PR01009">
    <property type="entry name" value="FLGMRINGFLIF"/>
</dbReference>
<evidence type="ECO:0000259" key="13">
    <source>
        <dbReference type="Pfam" id="PF08345"/>
    </source>
</evidence>
<evidence type="ECO:0000256" key="2">
    <source>
        <dbReference type="ARBA" id="ARBA00004651"/>
    </source>
</evidence>
<comment type="function">
    <text evidence="9">The M ring may be actively involved in energy transduction.</text>
</comment>